<organism evidence="1 2">
    <name type="scientific">Carassius auratus</name>
    <name type="common">Goldfish</name>
    <dbReference type="NCBI Taxonomy" id="7957"/>
    <lineage>
        <taxon>Eukaryota</taxon>
        <taxon>Metazoa</taxon>
        <taxon>Chordata</taxon>
        <taxon>Craniata</taxon>
        <taxon>Vertebrata</taxon>
        <taxon>Euteleostomi</taxon>
        <taxon>Actinopterygii</taxon>
        <taxon>Neopterygii</taxon>
        <taxon>Teleostei</taxon>
        <taxon>Ostariophysi</taxon>
        <taxon>Cypriniformes</taxon>
        <taxon>Cyprinidae</taxon>
        <taxon>Cyprininae</taxon>
        <taxon>Carassius</taxon>
    </lineage>
</organism>
<reference evidence="2" key="1">
    <citation type="submission" date="2025-08" db="UniProtKB">
        <authorList>
            <consortium name="RefSeq"/>
        </authorList>
    </citation>
    <scope>IDENTIFICATION</scope>
    <source>
        <strain evidence="2">Wakin</strain>
        <tissue evidence="2">Muscle</tissue>
    </source>
</reference>
<evidence type="ECO:0000313" key="2">
    <source>
        <dbReference type="RefSeq" id="XP_026083929.1"/>
    </source>
</evidence>
<dbReference type="GeneID" id="113059581"/>
<proteinExistence type="predicted"/>
<evidence type="ECO:0000313" key="1">
    <source>
        <dbReference type="Proteomes" id="UP000515129"/>
    </source>
</evidence>
<dbReference type="PANTHER" id="PTHR47331">
    <property type="entry name" value="PHD-TYPE DOMAIN-CONTAINING PROTEIN"/>
    <property type="match status" value="1"/>
</dbReference>
<protein>
    <submittedName>
        <fullName evidence="2">Uncharacterized protein LOC113059581</fullName>
    </submittedName>
</protein>
<dbReference type="AlphaFoldDB" id="A0A6P6LH55"/>
<dbReference type="PANTHER" id="PTHR47331:SF6">
    <property type="entry name" value="DOUBLECORTIN DOMAIN-CONTAINING PROTEIN"/>
    <property type="match status" value="1"/>
</dbReference>
<accession>A0A6P6LH55</accession>
<dbReference type="RefSeq" id="XP_026083929.1">
    <property type="nucleotide sequence ID" value="XM_026228144.1"/>
</dbReference>
<keyword evidence="1" id="KW-1185">Reference proteome</keyword>
<dbReference type="OrthoDB" id="6122721at2759"/>
<gene>
    <name evidence="2" type="primary">LOC113059581</name>
</gene>
<dbReference type="KEGG" id="caua:113059581"/>
<sequence length="312" mass="34492">MAVAMAKAKAEAAQARAAHTQKEIELKVEQARVQANLVTALHPYSPTWKSKAFPSTSEDGGEEDKAEIREVKSTCTQVCGEGLSARTCAKICLVNVFPNGCKNESKRMYAILDEQSNRSLARSEFFEIFKVSGNSYSYTLKTCAGCSETVGRRASGYTVESVDKKIGIRLPTLLECNQIPNVRTEIPTPEAAYHQAHLKRIADKIPPLDPDAKILLLLGRDILQVHKVREQISGPGDAPFAQRLDLGWVIIGDVCLGGAHRTQEVRSYKTAIFENGRTSYLQPCNNQIKIKEVFEQAFRPQHHSAPISISRP</sequence>
<name>A0A6P6LH55_CARAU</name>
<dbReference type="Proteomes" id="UP000515129">
    <property type="component" value="Chromosome 41"/>
</dbReference>